<keyword evidence="2" id="KW-0238">DNA-binding</keyword>
<feature type="domain" description="HTH lacI-type" evidence="4">
    <location>
        <begin position="7"/>
        <end position="60"/>
    </location>
</feature>
<dbReference type="Proteomes" id="UP001165962">
    <property type="component" value="Unassembled WGS sequence"/>
</dbReference>
<evidence type="ECO:0000259" key="4">
    <source>
        <dbReference type="PROSITE" id="PS50932"/>
    </source>
</evidence>
<dbReference type="InterPro" id="IPR000843">
    <property type="entry name" value="HTH_LacI"/>
</dbReference>
<evidence type="ECO:0000256" key="3">
    <source>
        <dbReference type="ARBA" id="ARBA00023163"/>
    </source>
</evidence>
<reference evidence="5" key="1">
    <citation type="submission" date="2020-03" db="EMBL/GenBank/DDBJ databases">
        <title>Draft sequencing of Paenibacilllus sp. S3N08.</title>
        <authorList>
            <person name="Kim D.-U."/>
        </authorList>
    </citation>
    <scope>NUCLEOTIDE SEQUENCE</scope>
    <source>
        <strain evidence="5">S3N08</strain>
    </source>
</reference>
<proteinExistence type="predicted"/>
<dbReference type="Gene3D" id="1.10.260.40">
    <property type="entry name" value="lambda repressor-like DNA-binding domains"/>
    <property type="match status" value="1"/>
</dbReference>
<dbReference type="SUPFAM" id="SSF47413">
    <property type="entry name" value="lambda repressor-like DNA-binding domains"/>
    <property type="match status" value="1"/>
</dbReference>
<name>A0ABX0J9A1_9BACL</name>
<dbReference type="Gene3D" id="3.40.50.2300">
    <property type="match status" value="2"/>
</dbReference>
<dbReference type="PANTHER" id="PTHR30146:SF109">
    <property type="entry name" value="HTH-TYPE TRANSCRIPTIONAL REGULATOR GALS"/>
    <property type="match status" value="1"/>
</dbReference>
<dbReference type="CDD" id="cd01392">
    <property type="entry name" value="HTH_LacI"/>
    <property type="match status" value="1"/>
</dbReference>
<protein>
    <submittedName>
        <fullName evidence="5">LacI family transcriptional regulator</fullName>
    </submittedName>
</protein>
<dbReference type="SMART" id="SM00354">
    <property type="entry name" value="HTH_LACI"/>
    <property type="match status" value="1"/>
</dbReference>
<evidence type="ECO:0000313" key="5">
    <source>
        <dbReference type="EMBL" id="NHN30330.1"/>
    </source>
</evidence>
<dbReference type="PANTHER" id="PTHR30146">
    <property type="entry name" value="LACI-RELATED TRANSCRIPTIONAL REPRESSOR"/>
    <property type="match status" value="1"/>
</dbReference>
<organism evidence="5 6">
    <name type="scientific">Paenibacillus agricola</name>
    <dbReference type="NCBI Taxonomy" id="2716264"/>
    <lineage>
        <taxon>Bacteria</taxon>
        <taxon>Bacillati</taxon>
        <taxon>Bacillota</taxon>
        <taxon>Bacilli</taxon>
        <taxon>Bacillales</taxon>
        <taxon>Paenibacillaceae</taxon>
        <taxon>Paenibacillus</taxon>
    </lineage>
</organism>
<evidence type="ECO:0000313" key="6">
    <source>
        <dbReference type="Proteomes" id="UP001165962"/>
    </source>
</evidence>
<dbReference type="RefSeq" id="WP_166149212.1">
    <property type="nucleotide sequence ID" value="NZ_JAAOIW010000003.1"/>
</dbReference>
<dbReference type="InterPro" id="IPR028082">
    <property type="entry name" value="Peripla_BP_I"/>
</dbReference>
<dbReference type="Pfam" id="PF13377">
    <property type="entry name" value="Peripla_BP_3"/>
    <property type="match status" value="1"/>
</dbReference>
<sequence>MPTNKKVTMQEIANQVGVSKFAVSKALSGKSGISTATREKILTVASQYGYVKYKAKIDRAHQTQANPENKLVGILIPDIRSQNKESAYWGKIVEGISSNLEKRGVGTIIITNDSPQNFNLVIKPEGLMGIISVGLISTPMLEELRRLSIPFVLVDHEDELLASDSIFMNSFDSIRKLTKYLLGLGHTDIHFVGDIHYSRSFFDRWCGFKSAMDEQVSTYKTNQLLLHIKPSYNPDNYHSLLSELKQFQLSAAMFPTAFVCANDQIALHVADALKELNIRIPDECSITGFDNNDDITQYFPELTTINAEKEALGTKAVDLLLWRIMNPHMPYEKVLLQSQFIYRGSTQAAKTTKEVPTTT</sequence>
<evidence type="ECO:0000256" key="2">
    <source>
        <dbReference type="ARBA" id="ARBA00023125"/>
    </source>
</evidence>
<keyword evidence="3" id="KW-0804">Transcription</keyword>
<dbReference type="InterPro" id="IPR046335">
    <property type="entry name" value="LacI/GalR-like_sensor"/>
</dbReference>
<dbReference type="Pfam" id="PF00356">
    <property type="entry name" value="LacI"/>
    <property type="match status" value="1"/>
</dbReference>
<dbReference type="EMBL" id="JAAOIW010000003">
    <property type="protein sequence ID" value="NHN30330.1"/>
    <property type="molecule type" value="Genomic_DNA"/>
</dbReference>
<keyword evidence="6" id="KW-1185">Reference proteome</keyword>
<evidence type="ECO:0000256" key="1">
    <source>
        <dbReference type="ARBA" id="ARBA00023015"/>
    </source>
</evidence>
<dbReference type="PROSITE" id="PS00356">
    <property type="entry name" value="HTH_LACI_1"/>
    <property type="match status" value="1"/>
</dbReference>
<dbReference type="CDD" id="cd19974">
    <property type="entry name" value="PBP1_LacI-like"/>
    <property type="match status" value="1"/>
</dbReference>
<dbReference type="SUPFAM" id="SSF53822">
    <property type="entry name" value="Periplasmic binding protein-like I"/>
    <property type="match status" value="1"/>
</dbReference>
<accession>A0ABX0J9A1</accession>
<dbReference type="PROSITE" id="PS50932">
    <property type="entry name" value="HTH_LACI_2"/>
    <property type="match status" value="1"/>
</dbReference>
<dbReference type="InterPro" id="IPR010982">
    <property type="entry name" value="Lambda_DNA-bd_dom_sf"/>
</dbReference>
<gene>
    <name evidence="5" type="ORF">G9U52_10840</name>
</gene>
<comment type="caution">
    <text evidence="5">The sequence shown here is derived from an EMBL/GenBank/DDBJ whole genome shotgun (WGS) entry which is preliminary data.</text>
</comment>
<keyword evidence="1" id="KW-0805">Transcription regulation</keyword>